<keyword evidence="9" id="KW-1185">Reference proteome</keyword>
<dbReference type="PANTHER" id="PTHR43851:SF3">
    <property type="entry name" value="COENZYME Q8"/>
    <property type="match status" value="1"/>
</dbReference>
<dbReference type="GO" id="GO:0016740">
    <property type="term" value="F:transferase activity"/>
    <property type="evidence" value="ECO:0007669"/>
    <property type="project" value="UniProtKB-KW"/>
</dbReference>
<proteinExistence type="inferred from homology"/>
<dbReference type="AlphaFoldDB" id="A0AAN9UYZ0"/>
<evidence type="ECO:0000259" key="7">
    <source>
        <dbReference type="Pfam" id="PF03109"/>
    </source>
</evidence>
<comment type="caution">
    <text evidence="8">The sequence shown here is derived from an EMBL/GenBank/DDBJ whole genome shotgun (WGS) entry which is preliminary data.</text>
</comment>
<feature type="region of interest" description="Disordered" evidence="6">
    <location>
        <begin position="128"/>
        <end position="253"/>
    </location>
</feature>
<evidence type="ECO:0000256" key="3">
    <source>
        <dbReference type="ARBA" id="ARBA00022679"/>
    </source>
</evidence>
<feature type="compositionally biased region" description="Polar residues" evidence="6">
    <location>
        <begin position="151"/>
        <end position="173"/>
    </location>
</feature>
<dbReference type="InterPro" id="IPR011009">
    <property type="entry name" value="Kinase-like_dom_sf"/>
</dbReference>
<evidence type="ECO:0000313" key="9">
    <source>
        <dbReference type="Proteomes" id="UP001378592"/>
    </source>
</evidence>
<evidence type="ECO:0000256" key="6">
    <source>
        <dbReference type="SAM" id="MobiDB-lite"/>
    </source>
</evidence>
<name>A0AAN9UYZ0_9ORTH</name>
<feature type="compositionally biased region" description="Basic and acidic residues" evidence="6">
    <location>
        <begin position="131"/>
        <end position="142"/>
    </location>
</feature>
<evidence type="ECO:0000256" key="4">
    <source>
        <dbReference type="ARBA" id="ARBA00022741"/>
    </source>
</evidence>
<keyword evidence="3" id="KW-0808">Transferase</keyword>
<feature type="domain" description="ABC1 atypical kinase-like" evidence="7">
    <location>
        <begin position="343"/>
        <end position="583"/>
    </location>
</feature>
<dbReference type="GO" id="GO:0006744">
    <property type="term" value="P:ubiquinone biosynthetic process"/>
    <property type="evidence" value="ECO:0007669"/>
    <property type="project" value="TreeGrafter"/>
</dbReference>
<keyword evidence="5" id="KW-0067">ATP-binding</keyword>
<dbReference type="GO" id="GO:0005524">
    <property type="term" value="F:ATP binding"/>
    <property type="evidence" value="ECO:0007669"/>
    <property type="project" value="UniProtKB-KW"/>
</dbReference>
<comment type="similarity">
    <text evidence="2">Belongs to the protein kinase superfamily. ADCK protein kinase family.</text>
</comment>
<sequence length="686" mass="76603">MSRLGLQDVAAILRGLQNVVNATVKLQESQIKQVWNNSSLKEMAEDLRHTGGKTIMNTLNSGNVQTDITKQLTELMERASMVGEGVKAYVKYSGGVIPQPDTESFTTEAEINELNLYSAVYPQDSQSVSKFDSDAHKAHNDAKVNGPSEKVVNNASSVNLGTENLKQNDSSQAPGKAAKVEEVDRTKTPENDTKQKPLDKVESRVKTETADVAVPESAAKPSPNSTKKPDATWVKKRQTLSSSSRQRKVPSSRLGRLMSFGGLAAGLGVGAAAEFTRRTLGLKDKQPGAEGGSENTFLTPANAERIVNTLCKVRGAALKIGQILSIQDSSIISPPLQKAFERVRQSADFMPSWQVEKVLQSELGPEWKTKVQSFEEKPFAAASIGQVHLAVLPNKQEVAMKIQYPGVAEGIQSDIDNLVGVLKVWNIFPEGIFIDNIVEVAKRELAWEVDYVREAACTKKFKELLKPYPDYIVPDVIDNLSTKQVFSTTLIDGMPVDKCVDLNLEIREHICFLIMQLCLKELFEFRYMQTDPNWSNFFYNPETRKMALLDFGASREYSKEFMDKYIQVIRGAADEDRQKVLKLSKELGFFTGYESKIMEEAHVDAVMILGEVFRSQTPFDFGAQNTTREIQQLVPTMIKHRLCPPPEEIYSLHRKLSGVFLLCSKLQVKMLCRPMFEEAYANYMKS</sequence>
<dbReference type="EMBL" id="JAZDUA010001097">
    <property type="protein sequence ID" value="KAK7788462.1"/>
    <property type="molecule type" value="Genomic_DNA"/>
</dbReference>
<dbReference type="SUPFAM" id="SSF56112">
    <property type="entry name" value="Protein kinase-like (PK-like)"/>
    <property type="match status" value="1"/>
</dbReference>
<dbReference type="InterPro" id="IPR004147">
    <property type="entry name" value="ABC1_dom"/>
</dbReference>
<comment type="pathway">
    <text evidence="1">Cofactor biosynthesis; ubiquinone biosynthesis.</text>
</comment>
<evidence type="ECO:0000256" key="5">
    <source>
        <dbReference type="ARBA" id="ARBA00022840"/>
    </source>
</evidence>
<dbReference type="Pfam" id="PF03109">
    <property type="entry name" value="ABC1"/>
    <property type="match status" value="1"/>
</dbReference>
<evidence type="ECO:0000256" key="1">
    <source>
        <dbReference type="ARBA" id="ARBA00004749"/>
    </source>
</evidence>
<dbReference type="InterPro" id="IPR034646">
    <property type="entry name" value="ADCK3_dom"/>
</dbReference>
<keyword evidence="4" id="KW-0547">Nucleotide-binding</keyword>
<dbReference type="InterPro" id="IPR051409">
    <property type="entry name" value="Atypical_kinase_ADCK"/>
</dbReference>
<dbReference type="CDD" id="cd13970">
    <property type="entry name" value="ABC1_ADCK3"/>
    <property type="match status" value="1"/>
</dbReference>
<evidence type="ECO:0000313" key="8">
    <source>
        <dbReference type="EMBL" id="KAK7788462.1"/>
    </source>
</evidence>
<evidence type="ECO:0000256" key="2">
    <source>
        <dbReference type="ARBA" id="ARBA00009670"/>
    </source>
</evidence>
<gene>
    <name evidence="8" type="ORF">R5R35_012206</name>
</gene>
<protein>
    <recommendedName>
        <fullName evidence="7">ABC1 atypical kinase-like domain-containing protein</fullName>
    </recommendedName>
</protein>
<dbReference type="PANTHER" id="PTHR43851">
    <property type="match status" value="1"/>
</dbReference>
<dbReference type="Proteomes" id="UP001378592">
    <property type="component" value="Unassembled WGS sequence"/>
</dbReference>
<organism evidence="8 9">
    <name type="scientific">Gryllus longicercus</name>
    <dbReference type="NCBI Taxonomy" id="2509291"/>
    <lineage>
        <taxon>Eukaryota</taxon>
        <taxon>Metazoa</taxon>
        <taxon>Ecdysozoa</taxon>
        <taxon>Arthropoda</taxon>
        <taxon>Hexapoda</taxon>
        <taxon>Insecta</taxon>
        <taxon>Pterygota</taxon>
        <taxon>Neoptera</taxon>
        <taxon>Polyneoptera</taxon>
        <taxon>Orthoptera</taxon>
        <taxon>Ensifera</taxon>
        <taxon>Gryllidea</taxon>
        <taxon>Grylloidea</taxon>
        <taxon>Gryllidae</taxon>
        <taxon>Gryllinae</taxon>
        <taxon>Gryllus</taxon>
    </lineage>
</organism>
<accession>A0AAN9UYZ0</accession>
<feature type="compositionally biased region" description="Basic and acidic residues" evidence="6">
    <location>
        <begin position="178"/>
        <end position="209"/>
    </location>
</feature>
<reference evidence="8 9" key="1">
    <citation type="submission" date="2024-03" db="EMBL/GenBank/DDBJ databases">
        <title>The genome assembly and annotation of the cricket Gryllus longicercus Weissman &amp; Gray.</title>
        <authorList>
            <person name="Szrajer S."/>
            <person name="Gray D."/>
            <person name="Ylla G."/>
        </authorList>
    </citation>
    <scope>NUCLEOTIDE SEQUENCE [LARGE SCALE GENOMIC DNA]</scope>
    <source>
        <strain evidence="8">DAG 2021-001</strain>
        <tissue evidence="8">Whole body minus gut</tissue>
    </source>
</reference>